<protein>
    <submittedName>
        <fullName evidence="1">CLUMA_CG008205, isoform A</fullName>
    </submittedName>
</protein>
<gene>
    <name evidence="1" type="ORF">CLUMA_CG008205</name>
</gene>
<proteinExistence type="predicted"/>
<reference evidence="1 2" key="1">
    <citation type="submission" date="2015-04" db="EMBL/GenBank/DDBJ databases">
        <authorList>
            <person name="Syromyatnikov M.Y."/>
            <person name="Popov V.N."/>
        </authorList>
    </citation>
    <scope>NUCLEOTIDE SEQUENCE [LARGE SCALE GENOMIC DNA]</scope>
</reference>
<accession>A0A1J1I8G3</accession>
<dbReference type="AlphaFoldDB" id="A0A1J1I8G3"/>
<sequence>MQHMLRVLKNSLEAEVFLRTLIWFYDVSSSVCLPLLSTDDVLLMLLFLDCMLYQLSRVESQFGAIQRIALNLQTEGRYRNSLKLKTVFIINPTLVTNKFLQTQHFVFFLSFIYFPCFDVNKFLCLSKLEGEKLVRSKASLLHLFLRLLNNDNLKS</sequence>
<evidence type="ECO:0000313" key="2">
    <source>
        <dbReference type="Proteomes" id="UP000183832"/>
    </source>
</evidence>
<organism evidence="1 2">
    <name type="scientific">Clunio marinus</name>
    <dbReference type="NCBI Taxonomy" id="568069"/>
    <lineage>
        <taxon>Eukaryota</taxon>
        <taxon>Metazoa</taxon>
        <taxon>Ecdysozoa</taxon>
        <taxon>Arthropoda</taxon>
        <taxon>Hexapoda</taxon>
        <taxon>Insecta</taxon>
        <taxon>Pterygota</taxon>
        <taxon>Neoptera</taxon>
        <taxon>Endopterygota</taxon>
        <taxon>Diptera</taxon>
        <taxon>Nematocera</taxon>
        <taxon>Chironomoidea</taxon>
        <taxon>Chironomidae</taxon>
        <taxon>Clunio</taxon>
    </lineage>
</organism>
<evidence type="ECO:0000313" key="1">
    <source>
        <dbReference type="EMBL" id="CRK94705.1"/>
    </source>
</evidence>
<keyword evidence="2" id="KW-1185">Reference proteome</keyword>
<dbReference type="Proteomes" id="UP000183832">
    <property type="component" value="Unassembled WGS sequence"/>
</dbReference>
<dbReference type="EMBL" id="CVRI01000040">
    <property type="protein sequence ID" value="CRK94705.1"/>
    <property type="molecule type" value="Genomic_DNA"/>
</dbReference>
<name>A0A1J1I8G3_9DIPT</name>